<feature type="transmembrane region" description="Helical" evidence="1">
    <location>
        <begin position="47"/>
        <end position="71"/>
    </location>
</feature>
<accession>A0ABQ7D0K3</accession>
<comment type="caution">
    <text evidence="2">The sequence shown here is derived from an EMBL/GenBank/DDBJ whole genome shotgun (WGS) entry which is preliminary data.</text>
</comment>
<keyword evidence="1" id="KW-1133">Transmembrane helix</keyword>
<keyword evidence="1" id="KW-0812">Transmembrane</keyword>
<dbReference type="Proteomes" id="UP000266723">
    <property type="component" value="Unassembled WGS sequence"/>
</dbReference>
<keyword evidence="3" id="KW-1185">Reference proteome</keyword>
<name>A0ABQ7D0K3_BRACR</name>
<organism evidence="2 3">
    <name type="scientific">Brassica cretica</name>
    <name type="common">Mustard</name>
    <dbReference type="NCBI Taxonomy" id="69181"/>
    <lineage>
        <taxon>Eukaryota</taxon>
        <taxon>Viridiplantae</taxon>
        <taxon>Streptophyta</taxon>
        <taxon>Embryophyta</taxon>
        <taxon>Tracheophyta</taxon>
        <taxon>Spermatophyta</taxon>
        <taxon>Magnoliopsida</taxon>
        <taxon>eudicotyledons</taxon>
        <taxon>Gunneridae</taxon>
        <taxon>Pentapetalae</taxon>
        <taxon>rosids</taxon>
        <taxon>malvids</taxon>
        <taxon>Brassicales</taxon>
        <taxon>Brassicaceae</taxon>
        <taxon>Brassiceae</taxon>
        <taxon>Brassica</taxon>
    </lineage>
</organism>
<evidence type="ECO:0000313" key="3">
    <source>
        <dbReference type="Proteomes" id="UP000266723"/>
    </source>
</evidence>
<reference evidence="2 3" key="1">
    <citation type="journal article" date="2020" name="BMC Genomics">
        <title>Intraspecific diversification of the crop wild relative Brassica cretica Lam. using demographic model selection.</title>
        <authorList>
            <person name="Kioukis A."/>
            <person name="Michalopoulou V.A."/>
            <person name="Briers L."/>
            <person name="Pirintsos S."/>
            <person name="Studholme D.J."/>
            <person name="Pavlidis P."/>
            <person name="Sarris P.F."/>
        </authorList>
    </citation>
    <scope>NUCLEOTIDE SEQUENCE [LARGE SCALE GENOMIC DNA]</scope>
    <source>
        <strain evidence="3">cv. PFS-1207/04</strain>
    </source>
</reference>
<evidence type="ECO:0000256" key="1">
    <source>
        <dbReference type="SAM" id="Phobius"/>
    </source>
</evidence>
<keyword evidence="1" id="KW-0472">Membrane</keyword>
<protein>
    <submittedName>
        <fullName evidence="2">Uncharacterized protein</fullName>
    </submittedName>
</protein>
<dbReference type="EMBL" id="QGKV02000759">
    <property type="protein sequence ID" value="KAF3565747.1"/>
    <property type="molecule type" value="Genomic_DNA"/>
</dbReference>
<gene>
    <name evidence="2" type="ORF">DY000_02016268</name>
</gene>
<sequence>MLWTRRSFGNLEIPSDPEALRSFQDPETAWGPEGTVLCLPRQDNYRYLFGFCIMSHGIWPLSSSYVVFYFYRKSLTGLEGAGMGVMTQVPGFAAFHIWRSSVLIAPWMDAGVGAGASLNRNLEAGVLPEAWIIFPNQFAPYFLITSSNKGNNLCTQVNRSCSFSAGFPWAGHRSSNPSFPVGINIGLSVHVPKASRKQDVIYFPARKQEFLISDSHCSDKGDPSSWCRTSVAHSYIFLGAEWHMTGARKQIIDLLLAYVLHDWISAGE</sequence>
<evidence type="ECO:0000313" key="2">
    <source>
        <dbReference type="EMBL" id="KAF3565747.1"/>
    </source>
</evidence>
<proteinExistence type="predicted"/>